<feature type="chain" id="PRO_5040975903" description="NHL repeat containing protein" evidence="3">
    <location>
        <begin position="30"/>
        <end position="899"/>
    </location>
</feature>
<evidence type="ECO:0000256" key="2">
    <source>
        <dbReference type="PROSITE-ProRule" id="PRU00504"/>
    </source>
</evidence>
<dbReference type="InterPro" id="IPR011042">
    <property type="entry name" value="6-blade_b-propeller_TolB-like"/>
</dbReference>
<dbReference type="GO" id="GO:0008270">
    <property type="term" value="F:zinc ion binding"/>
    <property type="evidence" value="ECO:0007669"/>
    <property type="project" value="UniProtKB-KW"/>
</dbReference>
<protein>
    <recommendedName>
        <fullName evidence="6">NHL repeat containing protein</fullName>
    </recommendedName>
</protein>
<keyword evidence="3" id="KW-0732">Signal</keyword>
<dbReference type="Gene3D" id="1.10.1330.10">
    <property type="entry name" value="Dockerin domain"/>
    <property type="match status" value="1"/>
</dbReference>
<dbReference type="EMBL" id="BSDS01000001">
    <property type="protein sequence ID" value="GLI38585.1"/>
    <property type="molecule type" value="Genomic_DNA"/>
</dbReference>
<proteinExistence type="predicted"/>
<evidence type="ECO:0000256" key="1">
    <source>
        <dbReference type="ARBA" id="ARBA00022737"/>
    </source>
</evidence>
<evidence type="ECO:0000256" key="3">
    <source>
        <dbReference type="SAM" id="SignalP"/>
    </source>
</evidence>
<accession>A0A9W6G0K3</accession>
<dbReference type="RefSeq" id="WP_214186324.1">
    <property type="nucleotide sequence ID" value="NZ_BSDS01000001.1"/>
</dbReference>
<feature type="repeat" description="NHL" evidence="2">
    <location>
        <begin position="114"/>
        <end position="157"/>
    </location>
</feature>
<dbReference type="InterPro" id="IPR036439">
    <property type="entry name" value="Dockerin_dom_sf"/>
</dbReference>
<organism evidence="4 5">
    <name type="scientific">Geobacter hydrogenophilus</name>
    <dbReference type="NCBI Taxonomy" id="40983"/>
    <lineage>
        <taxon>Bacteria</taxon>
        <taxon>Pseudomonadati</taxon>
        <taxon>Thermodesulfobacteriota</taxon>
        <taxon>Desulfuromonadia</taxon>
        <taxon>Geobacterales</taxon>
        <taxon>Geobacteraceae</taxon>
        <taxon>Geobacter</taxon>
    </lineage>
</organism>
<dbReference type="PROSITE" id="PS00018">
    <property type="entry name" value="EF_HAND_1"/>
    <property type="match status" value="1"/>
</dbReference>
<dbReference type="Gene3D" id="2.40.10.500">
    <property type="match status" value="1"/>
</dbReference>
<dbReference type="SUPFAM" id="SSF63446">
    <property type="entry name" value="Type I dockerin domain"/>
    <property type="match status" value="1"/>
</dbReference>
<dbReference type="Pfam" id="PF09136">
    <property type="entry name" value="Glucodextran_B"/>
    <property type="match status" value="3"/>
</dbReference>
<dbReference type="Proteomes" id="UP001144352">
    <property type="component" value="Unassembled WGS sequence"/>
</dbReference>
<feature type="signal peptide" evidence="3">
    <location>
        <begin position="1"/>
        <end position="29"/>
    </location>
</feature>
<dbReference type="PANTHER" id="PTHR24104:SF25">
    <property type="entry name" value="PROTEIN LIN-41"/>
    <property type="match status" value="1"/>
</dbReference>
<dbReference type="GO" id="GO:0000272">
    <property type="term" value="P:polysaccharide catabolic process"/>
    <property type="evidence" value="ECO:0007669"/>
    <property type="project" value="InterPro"/>
</dbReference>
<dbReference type="PANTHER" id="PTHR24104">
    <property type="entry name" value="E3 UBIQUITIN-PROTEIN LIGASE NHLRC1-RELATED"/>
    <property type="match status" value="1"/>
</dbReference>
<feature type="repeat" description="NHL" evidence="2">
    <location>
        <begin position="161"/>
        <end position="205"/>
    </location>
</feature>
<dbReference type="SUPFAM" id="SSF63829">
    <property type="entry name" value="Calcium-dependent phosphotriesterase"/>
    <property type="match status" value="1"/>
</dbReference>
<keyword evidence="5" id="KW-1185">Reference proteome</keyword>
<sequence length="899" mass="92137">MLHRSPKRMAAIALLLACLVISLTTVTFAASAPTIQIQNPMVEGIRSPLRIASDSMGGVYVSDSLAKGVLKYDAVGHLTQIVKTAAPPQGVAVASGGTLLVGQGTYVSMYSATGQEIGKLGAGEGQFKMADGIAVDDDGSIYVVDCLDNSVQIFNAAGNFVKKFGSFGTTPGKFSTPSGIAFEKVSKQVAVVDTRTGRIQFFDKTGTYVRTIGSFGTSPLRFTAPQGISFEYSSGSTPVLRRMYVVDTFQSTVQAIDPAATPVFLSYIGTYGSGNGKLMVPSDVLFDQASGRLLVVNGFGNVSVYGVDGGGVSVAVDLIPPALTINPVISPFMSPTLDLSGTVEAGARLAIATGGTTTVGAISFPTPTTWQTTLSGFASGGTTITVTARDAANNATTQSVTVSYLQSGPMLTMEPLPTFTADTFQQLSGLVDPGSVVTVTNATTGASAKALVFGNTWSYRLPLAAGANSITVKAEQSMSAATTVSAKTTLDAIPPALTVSALADGSYTSGQVQNIQVMVTDANLDVVTLNGQQIAPVNNSYSTAVTLKPGPNVIMAAAVDLAGNVTTDIRTIIYDGTRPVVSFTTPAEGTYVTSDHVAVSGTVDETAVVTVAGLPARMDGTSWSADVPLVPGMNTIDVVAVDLAGNVGSVKRTVTYDTDSPALVVSAPSQDVVTNRPTFGFAGSVTDPSPVTLTAEVDGTPVAVTVTDGSFTLAATFANEGSHAVTFAATDAAGNVSRVTRTVIYDGTAPALTLDAVTTPYPSVLTGTVEAGAAVTVEDRNGSAGTVTVSGEKWNAALEVGAYDAASLAVRATDVAGNSTVRSLVVNVPDGDLNGDGAVTVHDVILALRMFTRQMVPKANQLAHGDIGPLYQGKAKPNGVIDLVDAILIMRKALGMPSW</sequence>
<dbReference type="Pfam" id="PF17170">
    <property type="entry name" value="DUF5128"/>
    <property type="match status" value="1"/>
</dbReference>
<dbReference type="InterPro" id="IPR018247">
    <property type="entry name" value="EF_Hand_1_Ca_BS"/>
</dbReference>
<evidence type="ECO:0000313" key="4">
    <source>
        <dbReference type="EMBL" id="GLI38585.1"/>
    </source>
</evidence>
<dbReference type="InterPro" id="IPR001258">
    <property type="entry name" value="NHL_repeat"/>
</dbReference>
<dbReference type="AlphaFoldDB" id="A0A9W6G0K3"/>
<dbReference type="Gene3D" id="2.60.40.10">
    <property type="entry name" value="Immunoglobulins"/>
    <property type="match status" value="6"/>
</dbReference>
<keyword evidence="1" id="KW-0677">Repeat</keyword>
<reference evidence="4" key="1">
    <citation type="submission" date="2022-12" db="EMBL/GenBank/DDBJ databases">
        <title>Reference genome sequencing for broad-spectrum identification of bacterial and archaeal isolates by mass spectrometry.</title>
        <authorList>
            <person name="Sekiguchi Y."/>
            <person name="Tourlousse D.M."/>
        </authorList>
    </citation>
    <scope>NUCLEOTIDE SEQUENCE</scope>
    <source>
        <strain evidence="4">H2</strain>
    </source>
</reference>
<dbReference type="Gene3D" id="2.120.10.30">
    <property type="entry name" value="TolB, C-terminal domain"/>
    <property type="match status" value="1"/>
</dbReference>
<gene>
    <name evidence="4" type="ORF">GHYDROH2_20860</name>
</gene>
<dbReference type="InterPro" id="IPR050952">
    <property type="entry name" value="TRIM-NHL_E3_ligases"/>
</dbReference>
<name>A0A9W6G0K3_9BACT</name>
<evidence type="ECO:0008006" key="6">
    <source>
        <dbReference type="Google" id="ProtNLM"/>
    </source>
</evidence>
<dbReference type="InterPro" id="IPR013783">
    <property type="entry name" value="Ig-like_fold"/>
</dbReference>
<dbReference type="PROSITE" id="PS51125">
    <property type="entry name" value="NHL"/>
    <property type="match status" value="2"/>
</dbReference>
<evidence type="ECO:0000313" key="5">
    <source>
        <dbReference type="Proteomes" id="UP001144352"/>
    </source>
</evidence>
<comment type="caution">
    <text evidence="4">The sequence shown here is derived from an EMBL/GenBank/DDBJ whole genome shotgun (WGS) entry which is preliminary data.</text>
</comment>